<dbReference type="OrthoDB" id="5355at2"/>
<dbReference type="Proteomes" id="UP000005096">
    <property type="component" value="Chromosome"/>
</dbReference>
<dbReference type="PaxDb" id="584708-Apau_1869"/>
<reference evidence="1 2" key="1">
    <citation type="journal article" date="2010" name="Stand. Genomic Sci.">
        <title>Non-contiguous finished genome sequence of Aminomonas paucivorans type strain (GLU-3).</title>
        <authorList>
            <person name="Pitluck S."/>
            <person name="Yasawong M."/>
            <person name="Held B."/>
            <person name="Lapidus A."/>
            <person name="Nolan M."/>
            <person name="Copeland A."/>
            <person name="Lucas S."/>
            <person name="Del Rio T.G."/>
            <person name="Tice H."/>
            <person name="Cheng J.F."/>
            <person name="Chertkov O."/>
            <person name="Goodwin L."/>
            <person name="Tapia R."/>
            <person name="Han C."/>
            <person name="Liolios K."/>
            <person name="Ivanova N."/>
            <person name="Mavromatis K."/>
            <person name="Ovchinnikova G."/>
            <person name="Pati A."/>
            <person name="Chen A."/>
            <person name="Palaniappan K."/>
            <person name="Land M."/>
            <person name="Hauser L."/>
            <person name="Chang Y.J."/>
            <person name="Jeffries C.D."/>
            <person name="Pukall R."/>
            <person name="Spring S."/>
            <person name="Rohde M."/>
            <person name="Sikorski J."/>
            <person name="Goker M."/>
            <person name="Woyke T."/>
            <person name="Bristow J."/>
            <person name="Eisen J.A."/>
            <person name="Markowitz V."/>
            <person name="Hugenholtz P."/>
            <person name="Kyrpides N.C."/>
            <person name="Klenk H.P."/>
        </authorList>
    </citation>
    <scope>NUCLEOTIDE SEQUENCE [LARGE SCALE GENOMIC DNA]</scope>
    <source>
        <strain evidence="1 2">DSM 12260</strain>
    </source>
</reference>
<evidence type="ECO:0000313" key="2">
    <source>
        <dbReference type="Proteomes" id="UP000005096"/>
    </source>
</evidence>
<sequence length="80" mass="9134">MSRVVSETAAGKELYRRFRRLSERDAARVLGYMDALEEKHPNEETQAALHEAERIARDPSVKGFTDVAELMDSILNDVRD</sequence>
<accession>E3CW28</accession>
<gene>
    <name evidence="1" type="ORF">Apau_1869</name>
</gene>
<dbReference type="STRING" id="584708.Apau_1869"/>
<organism evidence="1 2">
    <name type="scientific">Aminomonas paucivorans DSM 12260</name>
    <dbReference type="NCBI Taxonomy" id="584708"/>
    <lineage>
        <taxon>Bacteria</taxon>
        <taxon>Thermotogati</taxon>
        <taxon>Synergistota</taxon>
        <taxon>Synergistia</taxon>
        <taxon>Synergistales</taxon>
        <taxon>Synergistaceae</taxon>
        <taxon>Aminomonas</taxon>
    </lineage>
</organism>
<evidence type="ECO:0000313" key="1">
    <source>
        <dbReference type="EMBL" id="EFQ24283.1"/>
    </source>
</evidence>
<dbReference type="RefSeq" id="WP_006301515.1">
    <property type="nucleotide sequence ID" value="NZ_CM001022.1"/>
</dbReference>
<dbReference type="EMBL" id="CM001022">
    <property type="protein sequence ID" value="EFQ24283.1"/>
    <property type="molecule type" value="Genomic_DNA"/>
</dbReference>
<proteinExistence type="predicted"/>
<name>E3CW28_9BACT</name>
<dbReference type="HOGENOM" id="CLU_2649229_0_0_0"/>
<protein>
    <submittedName>
        <fullName evidence="1">Uncharacterized protein</fullName>
    </submittedName>
</protein>
<keyword evidence="2" id="KW-1185">Reference proteome</keyword>
<dbReference type="AlphaFoldDB" id="E3CW28"/>